<dbReference type="Gene3D" id="1.25.40.10">
    <property type="entry name" value="Tetratricopeptide repeat domain"/>
    <property type="match status" value="1"/>
</dbReference>
<comment type="caution">
    <text evidence="1">The sequence shown here is derived from an EMBL/GenBank/DDBJ whole genome shotgun (WGS) entry which is preliminary data.</text>
</comment>
<proteinExistence type="predicted"/>
<accession>A0A7J8MR47</accession>
<evidence type="ECO:0000313" key="1">
    <source>
        <dbReference type="EMBL" id="MBA0567074.1"/>
    </source>
</evidence>
<sequence>MFGSMRDNGCLPNSCYYNVMIRGFLQNSFTSKAT</sequence>
<name>A0A7J8MR47_9ROSI</name>
<dbReference type="EMBL" id="JABEZX010000009">
    <property type="protein sequence ID" value="MBA0567074.1"/>
    <property type="molecule type" value="Genomic_DNA"/>
</dbReference>
<reference evidence="1 2" key="1">
    <citation type="journal article" date="2019" name="Genome Biol. Evol.">
        <title>Insights into the evolution of the New World diploid cottons (Gossypium, subgenus Houzingenia) based on genome sequencing.</title>
        <authorList>
            <person name="Grover C.E."/>
            <person name="Arick M.A. 2nd"/>
            <person name="Thrash A."/>
            <person name="Conover J.L."/>
            <person name="Sanders W.S."/>
            <person name="Peterson D.G."/>
            <person name="Frelichowski J.E."/>
            <person name="Scheffler J.A."/>
            <person name="Scheffler B.E."/>
            <person name="Wendel J.F."/>
        </authorList>
    </citation>
    <scope>NUCLEOTIDE SEQUENCE [LARGE SCALE GENOMIC DNA]</scope>
    <source>
        <strain evidence="1">157</strain>
        <tissue evidence="1">Leaf</tissue>
    </source>
</reference>
<evidence type="ECO:0000313" key="2">
    <source>
        <dbReference type="Proteomes" id="UP000593572"/>
    </source>
</evidence>
<gene>
    <name evidence="1" type="ORF">Golob_011834</name>
</gene>
<protein>
    <recommendedName>
        <fullName evidence="3">Pentatricopeptide repeat-containing protein</fullName>
    </recommendedName>
</protein>
<organism evidence="1 2">
    <name type="scientific">Gossypium lobatum</name>
    <dbReference type="NCBI Taxonomy" id="34289"/>
    <lineage>
        <taxon>Eukaryota</taxon>
        <taxon>Viridiplantae</taxon>
        <taxon>Streptophyta</taxon>
        <taxon>Embryophyta</taxon>
        <taxon>Tracheophyta</taxon>
        <taxon>Spermatophyta</taxon>
        <taxon>Magnoliopsida</taxon>
        <taxon>eudicotyledons</taxon>
        <taxon>Gunneridae</taxon>
        <taxon>Pentapetalae</taxon>
        <taxon>rosids</taxon>
        <taxon>malvids</taxon>
        <taxon>Malvales</taxon>
        <taxon>Malvaceae</taxon>
        <taxon>Malvoideae</taxon>
        <taxon>Gossypium</taxon>
    </lineage>
</organism>
<dbReference type="Proteomes" id="UP000593572">
    <property type="component" value="Unassembled WGS sequence"/>
</dbReference>
<dbReference type="InterPro" id="IPR011990">
    <property type="entry name" value="TPR-like_helical_dom_sf"/>
</dbReference>
<evidence type="ECO:0008006" key="3">
    <source>
        <dbReference type="Google" id="ProtNLM"/>
    </source>
</evidence>
<dbReference type="AlphaFoldDB" id="A0A7J8MR47"/>
<keyword evidence="2" id="KW-1185">Reference proteome</keyword>